<proteinExistence type="predicted"/>
<reference evidence="2 3" key="1">
    <citation type="submission" date="2018-09" db="EMBL/GenBank/DDBJ databases">
        <title>Genomic Encyclopedia of Archaeal and Bacterial Type Strains, Phase II (KMG-II): from individual species to whole genera.</title>
        <authorList>
            <person name="Goeker M."/>
        </authorList>
    </citation>
    <scope>NUCLEOTIDE SEQUENCE [LARGE SCALE GENOMIC DNA]</scope>
    <source>
        <strain evidence="2 3">DSM 27620</strain>
    </source>
</reference>
<name>A0A420D8D1_9FLAO</name>
<feature type="transmembrane region" description="Helical" evidence="1">
    <location>
        <begin position="20"/>
        <end position="38"/>
    </location>
</feature>
<protein>
    <submittedName>
        <fullName evidence="2">Uncharacterized protein</fullName>
    </submittedName>
</protein>
<keyword evidence="1" id="KW-0472">Membrane</keyword>
<feature type="transmembrane region" description="Helical" evidence="1">
    <location>
        <begin position="76"/>
        <end position="93"/>
    </location>
</feature>
<dbReference type="Proteomes" id="UP000285906">
    <property type="component" value="Unassembled WGS sequence"/>
</dbReference>
<accession>A0A420D8D1</accession>
<evidence type="ECO:0000256" key="1">
    <source>
        <dbReference type="SAM" id="Phobius"/>
    </source>
</evidence>
<evidence type="ECO:0000313" key="2">
    <source>
        <dbReference type="EMBL" id="RKE86931.1"/>
    </source>
</evidence>
<comment type="caution">
    <text evidence="2">The sequence shown here is derived from an EMBL/GenBank/DDBJ whole genome shotgun (WGS) entry which is preliminary data.</text>
</comment>
<dbReference type="AlphaFoldDB" id="A0A420D8D1"/>
<organism evidence="2 3">
    <name type="scientific">Epilithonimonas arachidiradicis</name>
    <dbReference type="NCBI Taxonomy" id="1617282"/>
    <lineage>
        <taxon>Bacteria</taxon>
        <taxon>Pseudomonadati</taxon>
        <taxon>Bacteroidota</taxon>
        <taxon>Flavobacteriia</taxon>
        <taxon>Flavobacteriales</taxon>
        <taxon>Weeksellaceae</taxon>
        <taxon>Chryseobacterium group</taxon>
        <taxon>Epilithonimonas</taxon>
    </lineage>
</organism>
<evidence type="ECO:0000313" key="3">
    <source>
        <dbReference type="Proteomes" id="UP000285906"/>
    </source>
</evidence>
<feature type="transmembrane region" description="Helical" evidence="1">
    <location>
        <begin position="50"/>
        <end position="69"/>
    </location>
</feature>
<feature type="transmembrane region" description="Helical" evidence="1">
    <location>
        <begin position="192"/>
        <end position="209"/>
    </location>
</feature>
<sequence length="232" mass="26627">MKKTTSQSSNSILETIEPSLLFADFLMMGFMAFKYYMLWSNPQIGDATSIFQMAGLMGFEFVMIHSGVLMAIMPKWLSLIVFAPFYGLFAWAFNKIIGGDNLVTYIYMIAVFNRMRFAFFNVNEDMKQKQVGRSVFAAMFYFFLVFGVVLGSSLIPELGLNEANLERIGYAEAKTHGGLFLDEPKTAICLGTIYYLGLCLFSLPGKWFWDEQKWEARTKKWTNSIENYKKNK</sequence>
<gene>
    <name evidence="2" type="ORF">BXY58_2347</name>
</gene>
<feature type="transmembrane region" description="Helical" evidence="1">
    <location>
        <begin position="105"/>
        <end position="123"/>
    </location>
</feature>
<feature type="transmembrane region" description="Helical" evidence="1">
    <location>
        <begin position="135"/>
        <end position="155"/>
    </location>
</feature>
<keyword evidence="1" id="KW-0812">Transmembrane</keyword>
<dbReference type="OrthoDB" id="6464693at2"/>
<dbReference type="RefSeq" id="WP_147366841.1">
    <property type="nucleotide sequence ID" value="NZ_BMCW01000005.1"/>
</dbReference>
<dbReference type="EMBL" id="RAQH01000006">
    <property type="protein sequence ID" value="RKE86931.1"/>
    <property type="molecule type" value="Genomic_DNA"/>
</dbReference>
<keyword evidence="1" id="KW-1133">Transmembrane helix</keyword>